<dbReference type="PROSITE" id="PS50294">
    <property type="entry name" value="WD_REPEATS_REGION"/>
    <property type="match status" value="4"/>
</dbReference>
<name>A0A545V074_9HYPO</name>
<feature type="repeat" description="WD" evidence="3">
    <location>
        <begin position="340"/>
        <end position="379"/>
    </location>
</feature>
<dbReference type="Pfam" id="PF00400">
    <property type="entry name" value="WD40"/>
    <property type="match status" value="7"/>
</dbReference>
<dbReference type="Proteomes" id="UP000315783">
    <property type="component" value="Unassembled WGS sequence"/>
</dbReference>
<evidence type="ECO:0000313" key="5">
    <source>
        <dbReference type="Proteomes" id="UP000315783"/>
    </source>
</evidence>
<gene>
    <name evidence="4" type="ORF">IF1G_06090</name>
</gene>
<keyword evidence="5" id="KW-1185">Reference proteome</keyword>
<keyword evidence="1 3" id="KW-0853">WD repeat</keyword>
<feature type="repeat" description="WD" evidence="3">
    <location>
        <begin position="135"/>
        <end position="164"/>
    </location>
</feature>
<feature type="repeat" description="WD" evidence="3">
    <location>
        <begin position="298"/>
        <end position="339"/>
    </location>
</feature>
<proteinExistence type="predicted"/>
<evidence type="ECO:0000313" key="4">
    <source>
        <dbReference type="EMBL" id="TQV95103.1"/>
    </source>
</evidence>
<dbReference type="InterPro" id="IPR015943">
    <property type="entry name" value="WD40/YVTN_repeat-like_dom_sf"/>
</dbReference>
<sequence>MTSMRARPDGPGTGSAPTYQTVTARLGDILEQNDYDFDRIPAQLSQQGQGWHAIFNPDASRQISLQLVKEFDQQSSFHITDVAFSPDGHYLAWRNGGAAHVCAANNQRGWPKVGDFPDSSISHGVWPEGPQPLFFSPDSRLVATGGEECHVLIWSVEDGSCKHKIPAHNGGVRSLAFSKEGNVLASGGGDDVVCLWDVSSGELVDEIAVEGVVYSTAWSPDGKLLAASSGSDITVWDAGTKAVLRRFGADEHGHSDLVASLVFSPCGKKLISGGFDNLIKVWSLEGDEPREWALSLQLEGQEGLICSLAVTPDGRWLLSGSKARNLMFWNLQDGHAQALLSAFKNTVTGIDVSLQDGLIATSCADGIIRLWSYEKYDMS</sequence>
<dbReference type="CDD" id="cd00200">
    <property type="entry name" value="WD40"/>
    <property type="match status" value="1"/>
</dbReference>
<evidence type="ECO:0000256" key="3">
    <source>
        <dbReference type="PROSITE-ProRule" id="PRU00221"/>
    </source>
</evidence>
<feature type="repeat" description="WD" evidence="3">
    <location>
        <begin position="251"/>
        <end position="285"/>
    </location>
</feature>
<evidence type="ECO:0000256" key="1">
    <source>
        <dbReference type="ARBA" id="ARBA00022574"/>
    </source>
</evidence>
<dbReference type="InterPro" id="IPR019775">
    <property type="entry name" value="WD40_repeat_CS"/>
</dbReference>
<dbReference type="STRING" id="43265.A0A545V074"/>
<dbReference type="EMBL" id="SPUK01000008">
    <property type="protein sequence ID" value="TQV95103.1"/>
    <property type="molecule type" value="Genomic_DNA"/>
</dbReference>
<dbReference type="Gene3D" id="2.130.10.10">
    <property type="entry name" value="YVTN repeat-like/Quinoprotein amine dehydrogenase"/>
    <property type="match status" value="1"/>
</dbReference>
<reference evidence="4 5" key="1">
    <citation type="journal article" date="2019" name="Appl. Microbiol. Biotechnol.">
        <title>Genome sequence of Isaria javanica and comparative genome analysis insights into family S53 peptidase evolution in fungal entomopathogens.</title>
        <authorList>
            <person name="Lin R."/>
            <person name="Zhang X."/>
            <person name="Xin B."/>
            <person name="Zou M."/>
            <person name="Gao Y."/>
            <person name="Qin F."/>
            <person name="Hu Q."/>
            <person name="Xie B."/>
            <person name="Cheng X."/>
        </authorList>
    </citation>
    <scope>NUCLEOTIDE SEQUENCE [LARGE SCALE GENOMIC DNA]</scope>
    <source>
        <strain evidence="4 5">IJ1G</strain>
    </source>
</reference>
<evidence type="ECO:0000256" key="2">
    <source>
        <dbReference type="ARBA" id="ARBA00022737"/>
    </source>
</evidence>
<dbReference type="InterPro" id="IPR001680">
    <property type="entry name" value="WD40_rpt"/>
</dbReference>
<accession>A0A545V074</accession>
<dbReference type="InterPro" id="IPR036322">
    <property type="entry name" value="WD40_repeat_dom_sf"/>
</dbReference>
<dbReference type="PANTHER" id="PTHR19848:SF8">
    <property type="entry name" value="F-BOX AND WD REPEAT DOMAIN CONTAINING 7"/>
    <property type="match status" value="1"/>
</dbReference>
<organism evidence="4 5">
    <name type="scientific">Cordyceps javanica</name>
    <dbReference type="NCBI Taxonomy" id="43265"/>
    <lineage>
        <taxon>Eukaryota</taxon>
        <taxon>Fungi</taxon>
        <taxon>Dikarya</taxon>
        <taxon>Ascomycota</taxon>
        <taxon>Pezizomycotina</taxon>
        <taxon>Sordariomycetes</taxon>
        <taxon>Hypocreomycetidae</taxon>
        <taxon>Hypocreales</taxon>
        <taxon>Cordycipitaceae</taxon>
        <taxon>Cordyceps</taxon>
    </lineage>
</organism>
<feature type="repeat" description="WD" evidence="3">
    <location>
        <begin position="165"/>
        <end position="206"/>
    </location>
</feature>
<protein>
    <submittedName>
        <fullName evidence="4">Transcriptional repressor TUP1</fullName>
    </submittedName>
</protein>
<dbReference type="SUPFAM" id="SSF50978">
    <property type="entry name" value="WD40 repeat-like"/>
    <property type="match status" value="1"/>
</dbReference>
<dbReference type="PROSITE" id="PS50082">
    <property type="entry name" value="WD_REPEATS_2"/>
    <property type="match status" value="5"/>
</dbReference>
<dbReference type="AlphaFoldDB" id="A0A545V074"/>
<dbReference type="PANTHER" id="PTHR19848">
    <property type="entry name" value="WD40 REPEAT PROTEIN"/>
    <property type="match status" value="1"/>
</dbReference>
<comment type="caution">
    <text evidence="4">The sequence shown here is derived from an EMBL/GenBank/DDBJ whole genome shotgun (WGS) entry which is preliminary data.</text>
</comment>
<dbReference type="PRINTS" id="PR00320">
    <property type="entry name" value="GPROTEINBRPT"/>
</dbReference>
<dbReference type="InterPro" id="IPR020472">
    <property type="entry name" value="WD40_PAC1"/>
</dbReference>
<dbReference type="SMART" id="SM00320">
    <property type="entry name" value="WD40"/>
    <property type="match status" value="6"/>
</dbReference>
<keyword evidence="2" id="KW-0677">Repeat</keyword>
<dbReference type="PROSITE" id="PS00678">
    <property type="entry name" value="WD_REPEATS_1"/>
    <property type="match status" value="1"/>
</dbReference>